<organism evidence="1">
    <name type="scientific">marine metagenome</name>
    <dbReference type="NCBI Taxonomy" id="408172"/>
    <lineage>
        <taxon>unclassified sequences</taxon>
        <taxon>metagenomes</taxon>
        <taxon>ecological metagenomes</taxon>
    </lineage>
</organism>
<name>A0A382LBG6_9ZZZZ</name>
<dbReference type="EMBL" id="UINC01085996">
    <property type="protein sequence ID" value="SVC34046.1"/>
    <property type="molecule type" value="Genomic_DNA"/>
</dbReference>
<accession>A0A382LBG6</accession>
<feature type="non-terminal residue" evidence="1">
    <location>
        <position position="237"/>
    </location>
</feature>
<evidence type="ECO:0000313" key="1">
    <source>
        <dbReference type="EMBL" id="SVC34046.1"/>
    </source>
</evidence>
<reference evidence="1" key="1">
    <citation type="submission" date="2018-05" db="EMBL/GenBank/DDBJ databases">
        <authorList>
            <person name="Lanie J.A."/>
            <person name="Ng W.-L."/>
            <person name="Kazmierczak K.M."/>
            <person name="Andrzejewski T.M."/>
            <person name="Davidsen T.M."/>
            <person name="Wayne K.J."/>
            <person name="Tettelin H."/>
            <person name="Glass J.I."/>
            <person name="Rusch D."/>
            <person name="Podicherti R."/>
            <person name="Tsui H.-C.T."/>
            <person name="Winkler M.E."/>
        </authorList>
    </citation>
    <scope>NUCLEOTIDE SEQUENCE</scope>
</reference>
<gene>
    <name evidence="1" type="ORF">METZ01_LOCUS286900</name>
</gene>
<protein>
    <submittedName>
        <fullName evidence="1">Uncharacterized protein</fullName>
    </submittedName>
</protein>
<sequence>MPKLTLYKPERGNDYVFLDRHIGEMFQVGGTDVFVHKYLGPHNPDEADATADKPRYNAVKETNIQDMLFLENRDRKYDPDIYQIRGIYNVQDIDFDMSQFGLFLQNDTLFMTIHINNSVKTLGRKLMSGDVIELPHLKDPHALNDFQVALKRYYVVEDVNRAAEGFSQTWYPHLYRAKLKQIVDSQEFKEILDLPAEEGSANTLRDVLSTYEQEMQINEAVVAQAEADAPKSGYETQ</sequence>
<dbReference type="AlphaFoldDB" id="A0A382LBG6"/>
<proteinExistence type="predicted"/>